<name>A0A8S9PXW0_BRACR</name>
<gene>
    <name evidence="1" type="ORF">F2Q69_00050092</name>
</gene>
<accession>A0A8S9PXW0</accession>
<evidence type="ECO:0000313" key="2">
    <source>
        <dbReference type="Proteomes" id="UP000712600"/>
    </source>
</evidence>
<protein>
    <submittedName>
        <fullName evidence="1">Uncharacterized protein</fullName>
    </submittedName>
</protein>
<comment type="caution">
    <text evidence="1">The sequence shown here is derived from an EMBL/GenBank/DDBJ whole genome shotgun (WGS) entry which is preliminary data.</text>
</comment>
<organism evidence="1 2">
    <name type="scientific">Brassica cretica</name>
    <name type="common">Mustard</name>
    <dbReference type="NCBI Taxonomy" id="69181"/>
    <lineage>
        <taxon>Eukaryota</taxon>
        <taxon>Viridiplantae</taxon>
        <taxon>Streptophyta</taxon>
        <taxon>Embryophyta</taxon>
        <taxon>Tracheophyta</taxon>
        <taxon>Spermatophyta</taxon>
        <taxon>Magnoliopsida</taxon>
        <taxon>eudicotyledons</taxon>
        <taxon>Gunneridae</taxon>
        <taxon>Pentapetalae</taxon>
        <taxon>rosids</taxon>
        <taxon>malvids</taxon>
        <taxon>Brassicales</taxon>
        <taxon>Brassicaceae</taxon>
        <taxon>Brassiceae</taxon>
        <taxon>Brassica</taxon>
    </lineage>
</organism>
<dbReference type="AlphaFoldDB" id="A0A8S9PXW0"/>
<evidence type="ECO:0000313" key="1">
    <source>
        <dbReference type="EMBL" id="KAF3523386.1"/>
    </source>
</evidence>
<dbReference type="Proteomes" id="UP000712600">
    <property type="component" value="Unassembled WGS sequence"/>
</dbReference>
<reference evidence="1" key="1">
    <citation type="submission" date="2019-12" db="EMBL/GenBank/DDBJ databases">
        <title>Genome sequencing and annotation of Brassica cretica.</title>
        <authorList>
            <person name="Studholme D.J."/>
            <person name="Sarris P."/>
        </authorList>
    </citation>
    <scope>NUCLEOTIDE SEQUENCE</scope>
    <source>
        <strain evidence="1">PFS-109/04</strain>
        <tissue evidence="1">Leaf</tissue>
    </source>
</reference>
<sequence length="128" mass="13893">MKASSSSSFSLSVLGDYKRSGGARFVRHRVITLGSDQGVQRLRPVFARSGIVFGLPTGLINARVGYRGCARPLLWLSIPVCRYYEVFGELFLGESLSLRADSSGRPKIPGSDSRLNLAHLFAASSRST</sequence>
<proteinExistence type="predicted"/>
<dbReference type="EMBL" id="QGKX02001347">
    <property type="protein sequence ID" value="KAF3523386.1"/>
    <property type="molecule type" value="Genomic_DNA"/>
</dbReference>